<sequence>MHNGQKLRPDCRQAAWKLPELRAPSDLVCPSSSVPQPPDKDDDDDDDDDNDDDADMQLGAASWTRANGRARELPATDDQVALTGGRPCIDMHDFVVRAGLLRHAKVLPCRPAELFARANIPVWATTRRMQHGQHAVDCPL</sequence>
<keyword evidence="3" id="KW-1185">Reference proteome</keyword>
<dbReference type="AlphaFoldDB" id="W7HV34"/>
<dbReference type="EMBL" id="KI966456">
    <property type="protein sequence ID" value="EWC43718.1"/>
    <property type="molecule type" value="Genomic_DNA"/>
</dbReference>
<evidence type="ECO:0000313" key="2">
    <source>
        <dbReference type="EMBL" id="EWC43718.1"/>
    </source>
</evidence>
<feature type="compositionally biased region" description="Acidic residues" evidence="1">
    <location>
        <begin position="40"/>
        <end position="55"/>
    </location>
</feature>
<organism evidence="2 3">
    <name type="scientific">Drechslerella stenobrocha 248</name>
    <dbReference type="NCBI Taxonomy" id="1043628"/>
    <lineage>
        <taxon>Eukaryota</taxon>
        <taxon>Fungi</taxon>
        <taxon>Dikarya</taxon>
        <taxon>Ascomycota</taxon>
        <taxon>Pezizomycotina</taxon>
        <taxon>Orbiliomycetes</taxon>
        <taxon>Orbiliales</taxon>
        <taxon>Orbiliaceae</taxon>
        <taxon>Drechslerella</taxon>
    </lineage>
</organism>
<feature type="region of interest" description="Disordered" evidence="1">
    <location>
        <begin position="22"/>
        <end position="75"/>
    </location>
</feature>
<protein>
    <submittedName>
        <fullName evidence="2">Uncharacterized protein</fullName>
    </submittedName>
</protein>
<name>W7HV34_9PEZI</name>
<accession>W7HV34</accession>
<evidence type="ECO:0000256" key="1">
    <source>
        <dbReference type="SAM" id="MobiDB-lite"/>
    </source>
</evidence>
<reference evidence="2 3" key="1">
    <citation type="submission" date="2013-05" db="EMBL/GenBank/DDBJ databases">
        <title>Drechslerella stenobrocha genome reveals carnivorous origination and mechanical trapping mechanism of predatory fungi.</title>
        <authorList>
            <person name="Liu X."/>
            <person name="Zhang W."/>
            <person name="Liu K."/>
        </authorList>
    </citation>
    <scope>NUCLEOTIDE SEQUENCE [LARGE SCALE GENOMIC DNA]</scope>
    <source>
        <strain evidence="2 3">248</strain>
    </source>
</reference>
<dbReference type="HOGENOM" id="CLU_1835137_0_0_1"/>
<gene>
    <name evidence="2" type="ORF">DRE_07470</name>
</gene>
<evidence type="ECO:0000313" key="3">
    <source>
        <dbReference type="Proteomes" id="UP000024837"/>
    </source>
</evidence>
<dbReference type="Proteomes" id="UP000024837">
    <property type="component" value="Unassembled WGS sequence"/>
</dbReference>
<proteinExistence type="predicted"/>